<dbReference type="SUPFAM" id="SSF51182">
    <property type="entry name" value="RmlC-like cupins"/>
    <property type="match status" value="1"/>
</dbReference>
<feature type="domain" description="HTH araC/xylS-type" evidence="4">
    <location>
        <begin position="197"/>
        <end position="296"/>
    </location>
</feature>
<dbReference type="EMBL" id="VDCQ01000005">
    <property type="protein sequence ID" value="TNJ67440.1"/>
    <property type="molecule type" value="Genomic_DNA"/>
</dbReference>
<dbReference type="GO" id="GO:0043565">
    <property type="term" value="F:sequence-specific DNA binding"/>
    <property type="evidence" value="ECO:0007669"/>
    <property type="project" value="InterPro"/>
</dbReference>
<evidence type="ECO:0000313" key="5">
    <source>
        <dbReference type="EMBL" id="TNJ67440.1"/>
    </source>
</evidence>
<dbReference type="SMART" id="SM00342">
    <property type="entry name" value="HTH_ARAC"/>
    <property type="match status" value="1"/>
</dbReference>
<dbReference type="SUPFAM" id="SSF46689">
    <property type="entry name" value="Homeodomain-like"/>
    <property type="match status" value="2"/>
</dbReference>
<dbReference type="PROSITE" id="PS01124">
    <property type="entry name" value="HTH_ARAC_FAMILY_2"/>
    <property type="match status" value="1"/>
</dbReference>
<evidence type="ECO:0000259" key="4">
    <source>
        <dbReference type="PROSITE" id="PS01124"/>
    </source>
</evidence>
<dbReference type="OrthoDB" id="506156at2"/>
<dbReference type="Gene3D" id="2.60.120.10">
    <property type="entry name" value="Jelly Rolls"/>
    <property type="match status" value="1"/>
</dbReference>
<reference evidence="5 6" key="1">
    <citation type="submission" date="2019-05" db="EMBL/GenBank/DDBJ databases">
        <title>We sequenced the genome of Paenibacillus hemerocallicola KCTC 33185 for further insight into its adaptation and study the phylogeny of Paenibacillus.</title>
        <authorList>
            <person name="Narsing Rao M.P."/>
        </authorList>
    </citation>
    <scope>NUCLEOTIDE SEQUENCE [LARGE SCALE GENOMIC DNA]</scope>
    <source>
        <strain evidence="5 6">KCTC 33185</strain>
    </source>
</reference>
<evidence type="ECO:0000256" key="3">
    <source>
        <dbReference type="ARBA" id="ARBA00023163"/>
    </source>
</evidence>
<dbReference type="PROSITE" id="PS00041">
    <property type="entry name" value="HTH_ARAC_FAMILY_1"/>
    <property type="match status" value="1"/>
</dbReference>
<dbReference type="InterPro" id="IPR011051">
    <property type="entry name" value="RmlC_Cupin_sf"/>
</dbReference>
<evidence type="ECO:0000256" key="2">
    <source>
        <dbReference type="ARBA" id="ARBA00023125"/>
    </source>
</evidence>
<keyword evidence="1" id="KW-0805">Transcription regulation</keyword>
<dbReference type="InterPro" id="IPR018060">
    <property type="entry name" value="HTH_AraC"/>
</dbReference>
<dbReference type="InterPro" id="IPR003313">
    <property type="entry name" value="AraC-bd"/>
</dbReference>
<dbReference type="InterPro" id="IPR020449">
    <property type="entry name" value="Tscrpt_reg_AraC-type_HTH"/>
</dbReference>
<evidence type="ECO:0000313" key="6">
    <source>
        <dbReference type="Proteomes" id="UP000307943"/>
    </source>
</evidence>
<dbReference type="Pfam" id="PF12833">
    <property type="entry name" value="HTH_18"/>
    <property type="match status" value="1"/>
</dbReference>
<name>A0A5C4TG04_9BACL</name>
<comment type="caution">
    <text evidence="5">The sequence shown here is derived from an EMBL/GenBank/DDBJ whole genome shotgun (WGS) entry which is preliminary data.</text>
</comment>
<dbReference type="GO" id="GO:0003700">
    <property type="term" value="F:DNA-binding transcription factor activity"/>
    <property type="evidence" value="ECO:0007669"/>
    <property type="project" value="InterPro"/>
</dbReference>
<dbReference type="AlphaFoldDB" id="A0A5C4TG04"/>
<dbReference type="RefSeq" id="WP_139601153.1">
    <property type="nucleotide sequence ID" value="NZ_VDCQ01000005.1"/>
</dbReference>
<evidence type="ECO:0000256" key="1">
    <source>
        <dbReference type="ARBA" id="ARBA00023015"/>
    </source>
</evidence>
<dbReference type="Proteomes" id="UP000307943">
    <property type="component" value="Unassembled WGS sequence"/>
</dbReference>
<keyword evidence="6" id="KW-1185">Reference proteome</keyword>
<dbReference type="PRINTS" id="PR00032">
    <property type="entry name" value="HTHARAC"/>
</dbReference>
<accession>A0A5C4TG04</accession>
<protein>
    <submittedName>
        <fullName evidence="5">Helix-turn-helix domain-containing protein</fullName>
    </submittedName>
</protein>
<keyword evidence="3" id="KW-0804">Transcription</keyword>
<dbReference type="Gene3D" id="1.10.10.60">
    <property type="entry name" value="Homeodomain-like"/>
    <property type="match status" value="2"/>
</dbReference>
<dbReference type="Pfam" id="PF02311">
    <property type="entry name" value="AraC_binding"/>
    <property type="match status" value="1"/>
</dbReference>
<dbReference type="InterPro" id="IPR018062">
    <property type="entry name" value="HTH_AraC-typ_CS"/>
</dbReference>
<gene>
    <name evidence="5" type="ORF">FE784_05650</name>
</gene>
<dbReference type="PANTHER" id="PTHR43280">
    <property type="entry name" value="ARAC-FAMILY TRANSCRIPTIONAL REGULATOR"/>
    <property type="match status" value="1"/>
</dbReference>
<sequence>MSVDLNLINHVPVANRIVERHFSEFPVYLRKESIRAHRYKLHVQPGIEFNLSLTGTATYVIGDRIYRTAPGQLLVFPGCVPHQVFVDDNAAYRRAVICVDDATLRQGASPYPGLPSTLHWFDNDCCRQFQLQMNKFSAIKQIALLMHKERKEQKKGWQQMLLAQLLSLTVIVERMVEEQAVACTRAVPRYATRELADRCCSYIEAHLYEDLSLNNVAPVFHVSPEHLTRTFKREKGVAYYQYVLLQRIQESKRLLLAGDDTSLTDIAYALGFASSSHFSRTFRSVTNQTPSEFRLQSHSGTPC</sequence>
<organism evidence="5 6">
    <name type="scientific">Paenibacillus hemerocallicola</name>
    <dbReference type="NCBI Taxonomy" id="1172614"/>
    <lineage>
        <taxon>Bacteria</taxon>
        <taxon>Bacillati</taxon>
        <taxon>Bacillota</taxon>
        <taxon>Bacilli</taxon>
        <taxon>Bacillales</taxon>
        <taxon>Paenibacillaceae</taxon>
        <taxon>Paenibacillus</taxon>
    </lineage>
</organism>
<keyword evidence="2" id="KW-0238">DNA-binding</keyword>
<dbReference type="PANTHER" id="PTHR43280:SF28">
    <property type="entry name" value="HTH-TYPE TRANSCRIPTIONAL ACTIVATOR RHAS"/>
    <property type="match status" value="1"/>
</dbReference>
<dbReference type="InterPro" id="IPR014710">
    <property type="entry name" value="RmlC-like_jellyroll"/>
</dbReference>
<dbReference type="InterPro" id="IPR009057">
    <property type="entry name" value="Homeodomain-like_sf"/>
</dbReference>
<proteinExistence type="predicted"/>